<dbReference type="EMBL" id="LNGD01000154">
    <property type="protein sequence ID" value="KYC47636.1"/>
    <property type="molecule type" value="Genomic_DNA"/>
</dbReference>
<gene>
    <name evidence="1" type="ORF">AMQ74_01666</name>
</gene>
<organism evidence="1 2">
    <name type="scientific">Candidatus Methanofastidiosum methylothiophilum</name>
    <dbReference type="NCBI Taxonomy" id="1705564"/>
    <lineage>
        <taxon>Archaea</taxon>
        <taxon>Methanobacteriati</taxon>
        <taxon>Methanobacteriota</taxon>
        <taxon>Stenosarchaea group</taxon>
        <taxon>Candidatus Methanofastidiosia</taxon>
        <taxon>Candidatus Methanofastidiosales</taxon>
        <taxon>Candidatus Methanofastidiosaceae</taxon>
        <taxon>Candidatus Methanofastidiosum</taxon>
    </lineage>
</organism>
<evidence type="ECO:0000313" key="1">
    <source>
        <dbReference type="EMBL" id="KYC47636.1"/>
    </source>
</evidence>
<dbReference type="Proteomes" id="UP000075578">
    <property type="component" value="Unassembled WGS sequence"/>
</dbReference>
<accession>A0A150IRP2</accession>
<comment type="caution">
    <text evidence="1">The sequence shown here is derived from an EMBL/GenBank/DDBJ whole genome shotgun (WGS) entry which is preliminary data.</text>
</comment>
<sequence>MWNEKECGRCHISPLVAHIMSWFTEETICMGCSAKEDEIKRKMKEHGLNPNDYEGCGFIPDENFFVKENLALEALKDRKDKAKTTKEIINMINRSIEVSSNEHIMRK</sequence>
<protein>
    <submittedName>
        <fullName evidence="1">Uncharacterized protein</fullName>
    </submittedName>
</protein>
<dbReference type="AlphaFoldDB" id="A0A150IRP2"/>
<reference evidence="1 2" key="1">
    <citation type="journal article" date="2016" name="ISME J.">
        <title>Chasing the elusive Euryarchaeota class WSA2: genomes reveal a uniquely fastidious methyl-reducing methanogen.</title>
        <authorList>
            <person name="Nobu M.K."/>
            <person name="Narihiro T."/>
            <person name="Kuroda K."/>
            <person name="Mei R."/>
            <person name="Liu W.T."/>
        </authorList>
    </citation>
    <scope>NUCLEOTIDE SEQUENCE [LARGE SCALE GENOMIC DNA]</scope>
    <source>
        <strain evidence="1">U1lsi0528_Bin089</strain>
    </source>
</reference>
<proteinExistence type="predicted"/>
<evidence type="ECO:0000313" key="2">
    <source>
        <dbReference type="Proteomes" id="UP000075578"/>
    </source>
</evidence>
<name>A0A150IRP2_9EURY</name>